<evidence type="ECO:0000259" key="2">
    <source>
        <dbReference type="Pfam" id="PF21789"/>
    </source>
</evidence>
<sequence>MYAQQVYCMLDTYHMLKLARNSLSEKHLSSDKGAIKWEYVKQLNELQEHQQLPLANSLTSNNVNYKIKAMNVQLAVQTFSSRVADALEFLKTSNRSDFQDASDAAIQFIRIIDRPFDMLNSRNPFGKEYKAPITPSTLNYFEEVFKKTTKYLQSLSIDGTPILCHNRKTFAFGFIMTMQSTLGLARDLFNLGKNTLKCLLCYKCSQGHLELYFSCIRSRGGWNNNPNTIQLMWALRQLLFKNLVTCSVHTNCGDFGSSCTPVFEFSSESRSNLVEDGEDDIDANILHLMSAIDLTYYQENVKCIIYLGIL</sequence>
<dbReference type="InterPro" id="IPR048366">
    <property type="entry name" value="TNP-like_GBD"/>
</dbReference>
<keyword evidence="4" id="KW-1185">Reference proteome</keyword>
<feature type="domain" description="Transposable element P transposase-like RNase H C-terminal" evidence="2">
    <location>
        <begin position="202"/>
        <end position="234"/>
    </location>
</feature>
<reference evidence="3" key="1">
    <citation type="submission" date="2019-08" db="EMBL/GenBank/DDBJ databases">
        <title>The genome of the North American firefly Photinus pyralis.</title>
        <authorList>
            <consortium name="Photinus pyralis genome working group"/>
            <person name="Fallon T.R."/>
            <person name="Sander Lower S.E."/>
            <person name="Weng J.-K."/>
        </authorList>
    </citation>
    <scope>NUCLEOTIDE SEQUENCE</scope>
    <source>
        <strain evidence="3">TRF0915ILg1</strain>
        <tissue evidence="3">Whole body</tissue>
    </source>
</reference>
<evidence type="ECO:0008006" key="5">
    <source>
        <dbReference type="Google" id="ProtNLM"/>
    </source>
</evidence>
<organism evidence="3 4">
    <name type="scientific">Ignelater luminosus</name>
    <name type="common">Cucubano</name>
    <name type="synonym">Pyrophorus luminosus</name>
    <dbReference type="NCBI Taxonomy" id="2038154"/>
    <lineage>
        <taxon>Eukaryota</taxon>
        <taxon>Metazoa</taxon>
        <taxon>Ecdysozoa</taxon>
        <taxon>Arthropoda</taxon>
        <taxon>Hexapoda</taxon>
        <taxon>Insecta</taxon>
        <taxon>Pterygota</taxon>
        <taxon>Neoptera</taxon>
        <taxon>Endopterygota</taxon>
        <taxon>Coleoptera</taxon>
        <taxon>Polyphaga</taxon>
        <taxon>Elateriformia</taxon>
        <taxon>Elateroidea</taxon>
        <taxon>Elateridae</taxon>
        <taxon>Agrypninae</taxon>
        <taxon>Pyrophorini</taxon>
        <taxon>Ignelater</taxon>
    </lineage>
</organism>
<dbReference type="EMBL" id="VTPC01000943">
    <property type="protein sequence ID" value="KAF2903738.1"/>
    <property type="molecule type" value="Genomic_DNA"/>
</dbReference>
<protein>
    <recommendedName>
        <fullName evidence="5">THAP domain-containing protein 9</fullName>
    </recommendedName>
</protein>
<feature type="domain" description="Transposable element P transposase-like GTP-binding insertion" evidence="1">
    <location>
        <begin position="14"/>
        <end position="132"/>
    </location>
</feature>
<dbReference type="OrthoDB" id="10064433at2759"/>
<name>A0A8K0DI99_IGNLU</name>
<dbReference type="Pfam" id="PF21789">
    <property type="entry name" value="TNP-like_RNaseH_C"/>
    <property type="match status" value="1"/>
</dbReference>
<dbReference type="Proteomes" id="UP000801492">
    <property type="component" value="Unassembled WGS sequence"/>
</dbReference>
<gene>
    <name evidence="3" type="ORF">ILUMI_02446</name>
</gene>
<comment type="caution">
    <text evidence="3">The sequence shown here is derived from an EMBL/GenBank/DDBJ whole genome shotgun (WGS) entry which is preliminary data.</text>
</comment>
<evidence type="ECO:0000313" key="3">
    <source>
        <dbReference type="EMBL" id="KAF2903738.1"/>
    </source>
</evidence>
<dbReference type="PANTHER" id="PTHR47577:SF2">
    <property type="entry name" value="THAP DOMAIN CONTAINING 9"/>
    <property type="match status" value="1"/>
</dbReference>
<accession>A0A8K0DI99</accession>
<evidence type="ECO:0000313" key="4">
    <source>
        <dbReference type="Proteomes" id="UP000801492"/>
    </source>
</evidence>
<dbReference type="InterPro" id="IPR048367">
    <property type="entry name" value="TNP-like_RNaseH_C"/>
</dbReference>
<dbReference type="AlphaFoldDB" id="A0A8K0DI99"/>
<dbReference type="PANTHER" id="PTHR47577">
    <property type="entry name" value="THAP DOMAIN-CONTAINING PROTEIN 6"/>
    <property type="match status" value="1"/>
</dbReference>
<proteinExistence type="predicted"/>
<dbReference type="Pfam" id="PF21788">
    <property type="entry name" value="TNP-like_GBD"/>
    <property type="match status" value="1"/>
</dbReference>
<evidence type="ECO:0000259" key="1">
    <source>
        <dbReference type="Pfam" id="PF21788"/>
    </source>
</evidence>